<dbReference type="Proteomes" id="UP000578352">
    <property type="component" value="Unassembled WGS sequence"/>
</dbReference>
<dbReference type="Gene3D" id="1.20.1280.290">
    <property type="match status" value="1"/>
</dbReference>
<accession>A0A853D4J9</accession>
<keyword evidence="1 2" id="KW-0812">Transmembrane</keyword>
<evidence type="ECO:0000313" key="3">
    <source>
        <dbReference type="Proteomes" id="UP000578352"/>
    </source>
</evidence>
<dbReference type="AlphaFoldDB" id="A0A853D4J9"/>
<evidence type="ECO:0000313" key="2">
    <source>
        <dbReference type="EMBL" id="NYJ25930.1"/>
    </source>
</evidence>
<feature type="transmembrane region" description="Helical" evidence="1">
    <location>
        <begin position="63"/>
        <end position="83"/>
    </location>
</feature>
<protein>
    <submittedName>
        <fullName evidence="2">MtN3 and saliva related transmembrane protein</fullName>
    </submittedName>
</protein>
<dbReference type="RefSeq" id="WP_179608898.1">
    <property type="nucleotide sequence ID" value="NZ_BAABEH010000001.1"/>
</dbReference>
<comment type="caution">
    <text evidence="2">The sequence shown here is derived from an EMBL/GenBank/DDBJ whole genome shotgun (WGS) entry which is preliminary data.</text>
</comment>
<keyword evidence="1" id="KW-0472">Membrane</keyword>
<dbReference type="EMBL" id="JACCFL010000001">
    <property type="protein sequence ID" value="NYJ25930.1"/>
    <property type="molecule type" value="Genomic_DNA"/>
</dbReference>
<feature type="transmembrane region" description="Helical" evidence="1">
    <location>
        <begin position="36"/>
        <end position="56"/>
    </location>
</feature>
<proteinExistence type="predicted"/>
<evidence type="ECO:0000256" key="1">
    <source>
        <dbReference type="SAM" id="Phobius"/>
    </source>
</evidence>
<sequence length="102" mass="10913">MSVLQLLGGAAVLLTTGAWLPQLARCWRTRSAADISWGYLAALSTGVALWVGYGAAVGDAMVVAANCLTLGALATLMVFKLAFVRRRVESAPSERESDRTWR</sequence>
<gene>
    <name evidence="2" type="ORF">HNR13_004217</name>
</gene>
<name>A0A853D4J9_9MICO</name>
<reference evidence="2 3" key="1">
    <citation type="submission" date="2020-07" db="EMBL/GenBank/DDBJ databases">
        <title>Sequencing the genomes of 1000 actinobacteria strains.</title>
        <authorList>
            <person name="Klenk H.-P."/>
        </authorList>
    </citation>
    <scope>NUCLEOTIDE SEQUENCE [LARGE SCALE GENOMIC DNA]</scope>
    <source>
        <strain evidence="2 3">DSM 15165</strain>
    </source>
</reference>
<keyword evidence="1" id="KW-1133">Transmembrane helix</keyword>
<organism evidence="2 3">
    <name type="scientific">Leifsonia shinshuensis</name>
    <dbReference type="NCBI Taxonomy" id="150026"/>
    <lineage>
        <taxon>Bacteria</taxon>
        <taxon>Bacillati</taxon>
        <taxon>Actinomycetota</taxon>
        <taxon>Actinomycetes</taxon>
        <taxon>Micrococcales</taxon>
        <taxon>Microbacteriaceae</taxon>
        <taxon>Leifsonia</taxon>
    </lineage>
</organism>